<dbReference type="Pfam" id="PF02730">
    <property type="entry name" value="AFOR_N"/>
    <property type="match status" value="1"/>
</dbReference>
<dbReference type="Pfam" id="PF01314">
    <property type="entry name" value="AFOR_C"/>
    <property type="match status" value="1"/>
</dbReference>
<dbReference type="AlphaFoldDB" id="A0A7V0Q7A4"/>
<comment type="similarity">
    <text evidence="2">Belongs to the AOR/FOR family.</text>
</comment>
<dbReference type="InterPro" id="IPR013985">
    <property type="entry name" value="Ald_Fedxn_OxRdtase_dom3"/>
</dbReference>
<keyword evidence="5" id="KW-0560">Oxidoreductase</keyword>
<protein>
    <submittedName>
        <fullName evidence="10">Aldehyde ferredoxin oxidoreductase</fullName>
    </submittedName>
</protein>
<evidence type="ECO:0000256" key="5">
    <source>
        <dbReference type="ARBA" id="ARBA00023002"/>
    </source>
</evidence>
<dbReference type="InterPro" id="IPR013984">
    <property type="entry name" value="Ald_Fedxn_OxRdtase_dom2"/>
</dbReference>
<dbReference type="SUPFAM" id="SSF56228">
    <property type="entry name" value="Aldehyde ferredoxin oxidoreductase, N-terminal domain"/>
    <property type="match status" value="1"/>
</dbReference>
<dbReference type="InterPro" id="IPR001203">
    <property type="entry name" value="OxRdtase_Ald_Fedxn_C"/>
</dbReference>
<dbReference type="InterPro" id="IPR013983">
    <property type="entry name" value="Ald_Fedxn_OxRdtase_N"/>
</dbReference>
<keyword evidence="7" id="KW-0411">Iron-sulfur</keyword>
<organism evidence="10">
    <name type="scientific">candidate division WOR-3 bacterium</name>
    <dbReference type="NCBI Taxonomy" id="2052148"/>
    <lineage>
        <taxon>Bacteria</taxon>
        <taxon>Bacteria division WOR-3</taxon>
    </lineage>
</organism>
<evidence type="ECO:0000256" key="3">
    <source>
        <dbReference type="ARBA" id="ARBA00022485"/>
    </source>
</evidence>
<dbReference type="SUPFAM" id="SSF48310">
    <property type="entry name" value="Aldehyde ferredoxin oxidoreductase, C-terminal domains"/>
    <property type="match status" value="1"/>
</dbReference>
<reference evidence="10" key="1">
    <citation type="journal article" date="2020" name="mSystems">
        <title>Genome- and Community-Level Interaction Insights into Carbon Utilization and Element Cycling Functions of Hydrothermarchaeota in Hydrothermal Sediment.</title>
        <authorList>
            <person name="Zhou Z."/>
            <person name="Liu Y."/>
            <person name="Xu W."/>
            <person name="Pan J."/>
            <person name="Luo Z.H."/>
            <person name="Li M."/>
        </authorList>
    </citation>
    <scope>NUCLEOTIDE SEQUENCE [LARGE SCALE GENOMIC DNA]</scope>
    <source>
        <strain evidence="10">HyVt-28</strain>
    </source>
</reference>
<sequence length="602" mass="66005">MPGTYAGKLLRINLSTGKIKKEDIPENLLKKFIGGRGLASKYLYDEIDPTVDPLSPDNKLIFTTGPLTGTPAPTGGRYMVVTKGPLTGTIASSNSGGFWGAELKRAGYDMIIIEGKSEKPVYILIKDDEVAIKDASHLWGLNTHETTDKLLVESGEHTAKVACIGPAGEKLVKFACVINDKHRAAGRTGVGAVMGSKMLKAILVKGTKKIVAFDEEKFRQVIKEKIDTMRKNPITGEGLPKLGTKVLDNIINENGLYPTRNFQTGVFEFTYEVSGEALVEKGYLIKNKACYACPIGCGRITKLPSGREGEGPEYETGWAFGAACGVKDLIAITEANFLCNELGLDTISTGVTIACAMELFERGFIPKEDLSKGPELRFGSSEAIVYYTKAIAYREGLGDKLAEGSYRLAEAYGHPEYSMSVKRQELPAYDPRGAQGHALEYATSNRGGCHVRGYMISPEILGVPEKLETQKLEGKAQWVKIFQDLTAVIDSAGLCLFSSFALNADDYKDMIVAATGFDYSTDDVMKCGDRIWNLERLFNLKAGIKPEEDTLPKRFLEEPLPEGPQKGAVVKLRELLPEYYKVRGWSEKGIPTEEKLKELELE</sequence>
<gene>
    <name evidence="10" type="ORF">ENH14_01960</name>
</gene>
<dbReference type="EMBL" id="DRDR01000084">
    <property type="protein sequence ID" value="HDL60200.1"/>
    <property type="molecule type" value="Genomic_DNA"/>
</dbReference>
<comment type="cofactor">
    <cofactor evidence="8">
        <name>tungstopterin</name>
        <dbReference type="ChEBI" id="CHEBI:30402"/>
    </cofactor>
</comment>
<dbReference type="GO" id="GO:0051539">
    <property type="term" value="F:4 iron, 4 sulfur cluster binding"/>
    <property type="evidence" value="ECO:0007669"/>
    <property type="project" value="UniProtKB-KW"/>
</dbReference>
<keyword evidence="3" id="KW-0004">4Fe-4S</keyword>
<dbReference type="InterPro" id="IPR036503">
    <property type="entry name" value="Ald_Fedxn_OxRdtase_N_sf"/>
</dbReference>
<evidence type="ECO:0000256" key="8">
    <source>
        <dbReference type="ARBA" id="ARBA00049934"/>
    </source>
</evidence>
<dbReference type="Gene3D" id="1.10.569.10">
    <property type="entry name" value="Aldehyde Ferredoxin Oxidoreductase Protein, subunit A, domain 2"/>
    <property type="match status" value="1"/>
</dbReference>
<comment type="caution">
    <text evidence="10">The sequence shown here is derived from an EMBL/GenBank/DDBJ whole genome shotgun (WGS) entry which is preliminary data.</text>
</comment>
<keyword evidence="6" id="KW-0408">Iron</keyword>
<accession>A0A7V0Q7A4</accession>
<dbReference type="PANTHER" id="PTHR30038">
    <property type="entry name" value="ALDEHYDE FERREDOXIN OXIDOREDUCTASE"/>
    <property type="match status" value="1"/>
</dbReference>
<evidence type="ECO:0000256" key="7">
    <source>
        <dbReference type="ARBA" id="ARBA00023014"/>
    </source>
</evidence>
<evidence type="ECO:0000256" key="2">
    <source>
        <dbReference type="ARBA" id="ARBA00011032"/>
    </source>
</evidence>
<dbReference type="GO" id="GO:0046872">
    <property type="term" value="F:metal ion binding"/>
    <property type="evidence" value="ECO:0007669"/>
    <property type="project" value="UniProtKB-KW"/>
</dbReference>
<evidence type="ECO:0000259" key="9">
    <source>
        <dbReference type="SMART" id="SM00790"/>
    </source>
</evidence>
<dbReference type="GO" id="GO:0016625">
    <property type="term" value="F:oxidoreductase activity, acting on the aldehyde or oxo group of donors, iron-sulfur protein as acceptor"/>
    <property type="evidence" value="ECO:0007669"/>
    <property type="project" value="InterPro"/>
</dbReference>
<dbReference type="PANTHER" id="PTHR30038:SF0">
    <property type="entry name" value="TUNGSTEN-CONTAINING ALDEHYDE FERREDOXIN OXIDOREDUCTASE"/>
    <property type="match status" value="1"/>
</dbReference>
<evidence type="ECO:0000313" key="10">
    <source>
        <dbReference type="EMBL" id="HDL60200.1"/>
    </source>
</evidence>
<dbReference type="Proteomes" id="UP000886381">
    <property type="component" value="Unassembled WGS sequence"/>
</dbReference>
<evidence type="ECO:0000256" key="4">
    <source>
        <dbReference type="ARBA" id="ARBA00022723"/>
    </source>
</evidence>
<keyword evidence="4" id="KW-0479">Metal-binding</keyword>
<dbReference type="SMART" id="SM00790">
    <property type="entry name" value="AFOR_N"/>
    <property type="match status" value="1"/>
</dbReference>
<evidence type="ECO:0000256" key="6">
    <source>
        <dbReference type="ARBA" id="ARBA00023004"/>
    </source>
</evidence>
<dbReference type="Gene3D" id="3.60.9.10">
    <property type="entry name" value="Aldehyde ferredoxin oxidoreductase, N-terminal domain"/>
    <property type="match status" value="1"/>
</dbReference>
<dbReference type="InterPro" id="IPR051919">
    <property type="entry name" value="W-dependent_AOR"/>
</dbReference>
<dbReference type="InterPro" id="IPR036021">
    <property type="entry name" value="Tungsten_al_ferr_oxy-like_C"/>
</dbReference>
<dbReference type="GO" id="GO:0009055">
    <property type="term" value="F:electron transfer activity"/>
    <property type="evidence" value="ECO:0007669"/>
    <property type="project" value="InterPro"/>
</dbReference>
<feature type="domain" description="Aldehyde ferredoxin oxidoreductase N-terminal" evidence="9">
    <location>
        <begin position="5"/>
        <end position="208"/>
    </location>
</feature>
<name>A0A7V0Q7A4_UNCW3</name>
<comment type="cofactor">
    <cofactor evidence="1">
        <name>[4Fe-4S] cluster</name>
        <dbReference type="ChEBI" id="CHEBI:49883"/>
    </cofactor>
</comment>
<proteinExistence type="inferred from homology"/>
<dbReference type="Gene3D" id="1.10.599.10">
    <property type="entry name" value="Aldehyde Ferredoxin Oxidoreductase Protein, subunit A, domain 3"/>
    <property type="match status" value="1"/>
</dbReference>
<evidence type="ECO:0000256" key="1">
    <source>
        <dbReference type="ARBA" id="ARBA00001966"/>
    </source>
</evidence>